<evidence type="ECO:0000259" key="4">
    <source>
        <dbReference type="Pfam" id="PF07687"/>
    </source>
</evidence>
<dbReference type="GO" id="GO:0008233">
    <property type="term" value="F:peptidase activity"/>
    <property type="evidence" value="ECO:0007669"/>
    <property type="project" value="UniProtKB-KW"/>
</dbReference>
<dbReference type="OMA" id="CIHERID"/>
<evidence type="ECO:0000256" key="1">
    <source>
        <dbReference type="ARBA" id="ARBA00022670"/>
    </source>
</evidence>
<dbReference type="AlphaFoldDB" id="A0A5N6DF49"/>
<evidence type="ECO:0000256" key="2">
    <source>
        <dbReference type="ARBA" id="ARBA00022723"/>
    </source>
</evidence>
<keyword evidence="1" id="KW-0645">Protease</keyword>
<reference evidence="5 6" key="1">
    <citation type="submission" date="2019-04" db="EMBL/GenBank/DDBJ databases">
        <title>Fungal friends and foes A comparative genomics study of 23 Aspergillus species from section Flavi.</title>
        <authorList>
            <consortium name="DOE Joint Genome Institute"/>
            <person name="Kjaerbolling I."/>
            <person name="Vesth T.C."/>
            <person name="Frisvad J.C."/>
            <person name="Nybo J.L."/>
            <person name="Theobald S."/>
            <person name="Kildgaard S."/>
            <person name="Petersen T.I."/>
            <person name="Kuo A."/>
            <person name="Sato A."/>
            <person name="Lyhne E.K."/>
            <person name="Kogle M.E."/>
            <person name="Wiebenga A."/>
            <person name="Kun R.S."/>
            <person name="Lubbers R.J."/>
            <person name="Makela M.R."/>
            <person name="Barry K."/>
            <person name="Chovatia M."/>
            <person name="Clum A."/>
            <person name="Daum C."/>
            <person name="Haridas S."/>
            <person name="He G."/>
            <person name="LaButti K."/>
            <person name="Lipzen A."/>
            <person name="Mondo S."/>
            <person name="Pangilinan J."/>
            <person name="Riley R."/>
            <person name="Salamov A."/>
            <person name="Simmons B.A."/>
            <person name="Magnuson J.K."/>
            <person name="Henrissat B."/>
            <person name="Mortensen U.H."/>
            <person name="Larsen T.O."/>
            <person name="De vries R.P."/>
            <person name="Grigoriev I.V."/>
            <person name="Machida M."/>
            <person name="Baker S.E."/>
            <person name="Andersen M.R."/>
        </authorList>
    </citation>
    <scope>NUCLEOTIDE SEQUENCE [LARGE SCALE GENOMIC DNA]</scope>
    <source>
        <strain evidence="5 6">CBS 117618</strain>
    </source>
</reference>
<name>A0A5N6DF49_ASPPA</name>
<keyword evidence="6" id="KW-1185">Reference proteome</keyword>
<proteinExistence type="predicted"/>
<dbReference type="GO" id="GO:0006508">
    <property type="term" value="P:proteolysis"/>
    <property type="evidence" value="ECO:0007669"/>
    <property type="project" value="UniProtKB-KW"/>
</dbReference>
<keyword evidence="2" id="KW-0479">Metal-binding</keyword>
<gene>
    <name evidence="5" type="ORF">BDV34DRAFT_227102</name>
</gene>
<accession>A0A5N6DF49</accession>
<dbReference type="VEuPathDB" id="FungiDB:BDV34DRAFT_227102"/>
<dbReference type="GO" id="GO:0046872">
    <property type="term" value="F:metal ion binding"/>
    <property type="evidence" value="ECO:0007669"/>
    <property type="project" value="UniProtKB-KW"/>
</dbReference>
<sequence length="211" mass="23624">MNYFSITVSGPATQLHSGLFGGTVYEPLADLVILLSKLVDSQGNILIPGIQEDIEPLTDQEEKTYNNIDYTMQDANDSIGPNTDCGIYDDPKRILMARWRYPSLSIHGFDGSANGSEPVTSIPPSVAGKFSIRTVPNMTTERVTELVKNYLRKEFEGLNNKNHLDIKLTDSGQWWCTDPEVRNFKVAELATQKVWDNVTPDLPSLFCRSKH</sequence>
<dbReference type="EMBL" id="ML734987">
    <property type="protein sequence ID" value="KAB8203824.1"/>
    <property type="molecule type" value="Genomic_DNA"/>
</dbReference>
<dbReference type="Gene3D" id="3.30.70.360">
    <property type="match status" value="1"/>
</dbReference>
<dbReference type="InterPro" id="IPR051458">
    <property type="entry name" value="Cyt/Met_Dipeptidase"/>
</dbReference>
<dbReference type="Proteomes" id="UP000326532">
    <property type="component" value="Unassembled WGS sequence"/>
</dbReference>
<organism evidence="5 6">
    <name type="scientific">Aspergillus parasiticus</name>
    <dbReference type="NCBI Taxonomy" id="5067"/>
    <lineage>
        <taxon>Eukaryota</taxon>
        <taxon>Fungi</taxon>
        <taxon>Dikarya</taxon>
        <taxon>Ascomycota</taxon>
        <taxon>Pezizomycotina</taxon>
        <taxon>Eurotiomycetes</taxon>
        <taxon>Eurotiomycetidae</taxon>
        <taxon>Eurotiales</taxon>
        <taxon>Aspergillaceae</taxon>
        <taxon>Aspergillus</taxon>
        <taxon>Aspergillus subgen. Circumdati</taxon>
    </lineage>
</organism>
<dbReference type="PANTHER" id="PTHR43270:SF4">
    <property type="entry name" value="CARNOSINE DIPEPTIDASE 2, ISOFORM A"/>
    <property type="match status" value="1"/>
</dbReference>
<dbReference type="InterPro" id="IPR011650">
    <property type="entry name" value="Peptidase_M20_dimer"/>
</dbReference>
<protein>
    <recommendedName>
        <fullName evidence="4">Peptidase M20 dimerisation domain-containing protein</fullName>
    </recommendedName>
</protein>
<evidence type="ECO:0000256" key="3">
    <source>
        <dbReference type="ARBA" id="ARBA00022801"/>
    </source>
</evidence>
<feature type="domain" description="Peptidase M20 dimerisation" evidence="4">
    <location>
        <begin position="7"/>
        <end position="156"/>
    </location>
</feature>
<keyword evidence="3" id="KW-0378">Hydrolase</keyword>
<dbReference type="PANTHER" id="PTHR43270">
    <property type="entry name" value="BETA-ALA-HIS DIPEPTIDASE"/>
    <property type="match status" value="1"/>
</dbReference>
<evidence type="ECO:0000313" key="5">
    <source>
        <dbReference type="EMBL" id="KAB8203824.1"/>
    </source>
</evidence>
<evidence type="ECO:0000313" key="6">
    <source>
        <dbReference type="Proteomes" id="UP000326532"/>
    </source>
</evidence>
<dbReference type="Pfam" id="PF07687">
    <property type="entry name" value="M20_dimer"/>
    <property type="match status" value="1"/>
</dbReference>